<protein>
    <submittedName>
        <fullName evidence="1">Uncharacterized protein</fullName>
    </submittedName>
</protein>
<evidence type="ECO:0000313" key="1">
    <source>
        <dbReference type="EMBL" id="MDN3204999.1"/>
    </source>
</evidence>
<dbReference type="Proteomes" id="UP001171916">
    <property type="component" value="Unassembled WGS sequence"/>
</dbReference>
<organism evidence="1 2">
    <name type="scientific">Algoriphagus sediminis</name>
    <dbReference type="NCBI Taxonomy" id="3057113"/>
    <lineage>
        <taxon>Bacteria</taxon>
        <taxon>Pseudomonadati</taxon>
        <taxon>Bacteroidota</taxon>
        <taxon>Cytophagia</taxon>
        <taxon>Cytophagales</taxon>
        <taxon>Cyclobacteriaceae</taxon>
        <taxon>Algoriphagus</taxon>
    </lineage>
</organism>
<dbReference type="EMBL" id="JAUEPH010000005">
    <property type="protein sequence ID" value="MDN3204999.1"/>
    <property type="molecule type" value="Genomic_DNA"/>
</dbReference>
<proteinExistence type="predicted"/>
<keyword evidence="2" id="KW-1185">Reference proteome</keyword>
<dbReference type="RefSeq" id="WP_290000845.1">
    <property type="nucleotide sequence ID" value="NZ_JAUEPH010000005.1"/>
</dbReference>
<name>A0ABT7YER4_9BACT</name>
<evidence type="ECO:0000313" key="2">
    <source>
        <dbReference type="Proteomes" id="UP001171916"/>
    </source>
</evidence>
<reference evidence="1" key="1">
    <citation type="submission" date="2023-06" db="EMBL/GenBank/DDBJ databases">
        <title>Robiginitalea aurantiacus sp. nov. and Algoriphagus sediminis sp. nov., isolated from coastal sediment.</title>
        <authorList>
            <person name="Zhou Z.Y."/>
            <person name="An J."/>
            <person name="Jia Y.W."/>
            <person name="Du Z.J."/>
        </authorList>
    </citation>
    <scope>NUCLEOTIDE SEQUENCE</scope>
    <source>
        <strain evidence="1">C2-7</strain>
    </source>
</reference>
<gene>
    <name evidence="1" type="ORF">QVH07_12620</name>
</gene>
<accession>A0ABT7YER4</accession>
<sequence>MEKITEQTLELIRKDFDLPEPIQEFNENEAILLLSKALKELLDRDFVRLLQICYRVDLPETELKKILNESAPESLSLDLATALWKRQKQKIEIRKRYS</sequence>
<comment type="caution">
    <text evidence="1">The sequence shown here is derived from an EMBL/GenBank/DDBJ whole genome shotgun (WGS) entry which is preliminary data.</text>
</comment>